<accession>C7GVM0</accession>
<dbReference type="Proteomes" id="UP000008073">
    <property type="component" value="Unassembled WGS sequence"/>
</dbReference>
<dbReference type="InterPro" id="IPR052772">
    <property type="entry name" value="Endo/PolyKinase_Domain-Protein"/>
</dbReference>
<feature type="domain" description="CUE" evidence="2">
    <location>
        <begin position="55"/>
        <end position="98"/>
    </location>
</feature>
<dbReference type="GO" id="GO:0005634">
    <property type="term" value="C:nucleus"/>
    <property type="evidence" value="ECO:0007669"/>
    <property type="project" value="TreeGrafter"/>
</dbReference>
<dbReference type="InterPro" id="IPR041809">
    <property type="entry name" value="CUE2_CUE1"/>
</dbReference>
<dbReference type="PANTHER" id="PTHR46535:SF1">
    <property type="entry name" value="NEDD4-BINDING PROTEIN 2"/>
    <property type="match status" value="1"/>
</dbReference>
<feature type="domain" description="CUE" evidence="2">
    <location>
        <begin position="8"/>
        <end position="51"/>
    </location>
</feature>
<dbReference type="Gene3D" id="1.10.8.10">
    <property type="entry name" value="DNA helicase RuvA subunit, C-terminal domain"/>
    <property type="match status" value="2"/>
</dbReference>
<dbReference type="AlphaFoldDB" id="C7GVM0"/>
<dbReference type="CDD" id="cd14374">
    <property type="entry name" value="CUE1_Cue2p_like"/>
    <property type="match status" value="1"/>
</dbReference>
<dbReference type="PANTHER" id="PTHR46535">
    <property type="entry name" value="NEDD4-BINDING PROTEIN 2"/>
    <property type="match status" value="1"/>
</dbReference>
<dbReference type="SUPFAM" id="SSF160443">
    <property type="entry name" value="SMR domain-like"/>
    <property type="match status" value="1"/>
</dbReference>
<dbReference type="EMBL" id="ACFL01000357">
    <property type="protein sequence ID" value="EEU05137.1"/>
    <property type="molecule type" value="Genomic_DNA"/>
</dbReference>
<dbReference type="SUPFAM" id="SSF46934">
    <property type="entry name" value="UBA-like"/>
    <property type="match status" value="2"/>
</dbReference>
<sequence length="444" mass="51136">MSMDNNDDHESKLSILMDMFPAISKSKLQVHLLENNNDLDLTIGLLLKENDDKSTVDNELHQLYDMFPQLDCSVIKDQFVINEKSVESTISDLLNYETLQKLKDNQANSSDSVKRNEKKNNWESTNDHIESIIKFTDAPKNIAQEYLVENGFDTVKAIIKIILDYYDKRDFKKDVDTFKVKRSPNTTVRGGRVQSSTGLAHVLKKDKESANFAQESLKRPRSYKHSLDSPQMVELNELVADNRDLKAINHEFLQKCLQFYDGDVVKVLNISSLLIEDDKNITKTWNFDEGFTLTSRDNCKQHLPKFSTPQIPRRNEVGNTYKLPLHDKETPEGAVPVINNLFQTYRLDFHGFLPSEAVSTLKLALNKWWSKEVAERELNSHNINSYGSKVQFVSPLIVVTGRGIHSIGGISKVRLQVKSFLEKNHYIFWEESSYFRIEGKKKKK</sequence>
<evidence type="ECO:0000259" key="1">
    <source>
        <dbReference type="PROSITE" id="PS50828"/>
    </source>
</evidence>
<comment type="caution">
    <text evidence="3">The sequence shown here is derived from an EMBL/GenBank/DDBJ whole genome shotgun (WGS) entry which is preliminary data.</text>
</comment>
<dbReference type="SMART" id="SM00463">
    <property type="entry name" value="SMR"/>
    <property type="match status" value="1"/>
</dbReference>
<evidence type="ECO:0000313" key="4">
    <source>
        <dbReference type="Proteomes" id="UP000008073"/>
    </source>
</evidence>
<gene>
    <name evidence="3" type="primary">CUE2</name>
    <name evidence="3" type="ORF">C1Q_04477</name>
</gene>
<dbReference type="InterPro" id="IPR036063">
    <property type="entry name" value="Smr_dom_sf"/>
</dbReference>
<organism evidence="3 4">
    <name type="scientific">Saccharomyces cerevisiae (strain JAY291)</name>
    <name type="common">Baker's yeast</name>
    <dbReference type="NCBI Taxonomy" id="574961"/>
    <lineage>
        <taxon>Eukaryota</taxon>
        <taxon>Fungi</taxon>
        <taxon>Dikarya</taxon>
        <taxon>Ascomycota</taxon>
        <taxon>Saccharomycotina</taxon>
        <taxon>Saccharomycetes</taxon>
        <taxon>Saccharomycetales</taxon>
        <taxon>Saccharomycetaceae</taxon>
        <taxon>Saccharomyces</taxon>
    </lineage>
</organism>
<dbReference type="InterPro" id="IPR009060">
    <property type="entry name" value="UBA-like_sf"/>
</dbReference>
<dbReference type="GO" id="GO:0043130">
    <property type="term" value="F:ubiquitin binding"/>
    <property type="evidence" value="ECO:0007669"/>
    <property type="project" value="InterPro"/>
</dbReference>
<dbReference type="FunFam" id="1.10.8.10:FF:000132">
    <property type="entry name" value="RBR-type E3 ubiquitin transferase"/>
    <property type="match status" value="1"/>
</dbReference>
<dbReference type="InterPro" id="IPR002625">
    <property type="entry name" value="Smr_dom"/>
</dbReference>
<dbReference type="OrthoDB" id="4080456at2759"/>
<feature type="domain" description="Smr" evidence="1">
    <location>
        <begin position="347"/>
        <end position="444"/>
    </location>
</feature>
<dbReference type="Pfam" id="PF02845">
    <property type="entry name" value="CUE"/>
    <property type="match status" value="2"/>
</dbReference>
<dbReference type="InterPro" id="IPR003892">
    <property type="entry name" value="CUE"/>
</dbReference>
<dbReference type="PROSITE" id="PS51140">
    <property type="entry name" value="CUE"/>
    <property type="match status" value="2"/>
</dbReference>
<reference evidence="3 4" key="1">
    <citation type="journal article" date="2009" name="Genome Res.">
        <title>Genome structure of a Saccharomyces cerevisiae strain widely used in bioethanol production.</title>
        <authorList>
            <person name="Argueso J.L."/>
            <person name="Carazzolle M.F."/>
            <person name="Mieczkowski P.A."/>
            <person name="Duarte F.M."/>
            <person name="Netto O.V."/>
            <person name="Missawa S.K."/>
            <person name="Galzerani F."/>
            <person name="Costa G.G."/>
            <person name="Vidal R.O."/>
            <person name="Noronha M.F."/>
            <person name="Dominska M."/>
            <person name="Andrietta M.G."/>
            <person name="Andrietta S.R."/>
            <person name="Cunha A.F."/>
            <person name="Gomes L.H."/>
            <person name="Tavares F.C."/>
            <person name="Alcarde A.R."/>
            <person name="Dietrich F.S."/>
            <person name="McCusker J.H."/>
            <person name="Petes T.D."/>
            <person name="Pereira G.A."/>
        </authorList>
    </citation>
    <scope>NUCLEOTIDE SEQUENCE [LARGE SCALE GENOMIC DNA]</scope>
    <source>
        <strain evidence="3 4">JAY291</strain>
    </source>
</reference>
<protein>
    <submittedName>
        <fullName evidence="3">Cue2p</fullName>
    </submittedName>
</protein>
<dbReference type="CDD" id="cd14375">
    <property type="entry name" value="CUE2_Cue2p_like"/>
    <property type="match status" value="1"/>
</dbReference>
<name>C7GVM0_YEAS2</name>
<dbReference type="Gene3D" id="3.30.1370.110">
    <property type="match status" value="1"/>
</dbReference>
<dbReference type="SMART" id="SM00546">
    <property type="entry name" value="CUE"/>
    <property type="match status" value="2"/>
</dbReference>
<proteinExistence type="predicted"/>
<dbReference type="GO" id="GO:0004519">
    <property type="term" value="F:endonuclease activity"/>
    <property type="evidence" value="ECO:0007669"/>
    <property type="project" value="TreeGrafter"/>
</dbReference>
<evidence type="ECO:0000313" key="3">
    <source>
        <dbReference type="EMBL" id="EEU05137.1"/>
    </source>
</evidence>
<dbReference type="InterPro" id="IPR041810">
    <property type="entry name" value="CUE2_CUE2"/>
</dbReference>
<evidence type="ECO:0000259" key="2">
    <source>
        <dbReference type="PROSITE" id="PS51140"/>
    </source>
</evidence>
<dbReference type="PROSITE" id="PS50828">
    <property type="entry name" value="SMR"/>
    <property type="match status" value="1"/>
</dbReference>